<dbReference type="OrthoDB" id="3035435at2759"/>
<proteinExistence type="predicted"/>
<reference evidence="1" key="1">
    <citation type="submission" date="2020-05" db="EMBL/GenBank/DDBJ databases">
        <title>Mycena genomes resolve the evolution of fungal bioluminescence.</title>
        <authorList>
            <person name="Tsai I.J."/>
        </authorList>
    </citation>
    <scope>NUCLEOTIDE SEQUENCE</scope>
    <source>
        <strain evidence="1">CCC161011</strain>
    </source>
</reference>
<evidence type="ECO:0000313" key="1">
    <source>
        <dbReference type="EMBL" id="KAF7324427.1"/>
    </source>
</evidence>
<sequence length="684" mass="76546">MANIASFEGYPDTLARWQIENTSLLSDGHDKESNLEKSITLSLGSQRISSSPHAKNLLALLSLLPDGIMAQDIMASKVPIPDVCRWQSLLVGTSLAYIDVKGRLKTLNPIREYIRRVHPPSPSLSKPLRTYFRDLLELWRSNYQCLPGNIIPELVSYLGNINELMLEGLITEETAVLVELGHGIITLDSFSWNMLNGNSPLFQRVPHLIHVTGSAELRWRYAASCLRNPDSFRQLKEDPDVLIQEGARYFGARNNTIHQGVDFYNAAAEHYLRRHPKFFNLQKAAEFNKLAFTLAESTDDIELQLLSLRTEAIIANRSKNPYWELQIAYKARRIGRFASNHSRLWQLYELAMSNFLVGNIAGAFDFSNEMEELLISSRMESSRDYLHCLYLRAQFHFQKSEYIEGRQLHARIVNETSSKRLPTLHAHSLVSIAILDVLTQGGVDQILANVSAARAMCATLGLSSIDTMCSYVTAELALSGGDTEAARSALVGCLSKVQGIRTDLSGLCLANLADPKNGMYGPRDTFRWVMSYLGFTQKTKDLWGTLHALRRLGDLYTIMDDEETALNVFHAVLEGATKLDIHLLRAECMVGIGDILNRRGESLQAKEIWAGAHPLFVRSSQMKDAAAVEKRLEQRTEPDHQFGQVDCQGGGIDRSTHSAEVTEAVESSLQMLTTLVAPDKVERP</sequence>
<dbReference type="SUPFAM" id="SSF48452">
    <property type="entry name" value="TPR-like"/>
    <property type="match status" value="1"/>
</dbReference>
<name>A0A8H6TX61_9AGAR</name>
<protein>
    <submittedName>
        <fullName evidence="1">NB-ARC domain-containing protein</fullName>
    </submittedName>
</protein>
<dbReference type="InterPro" id="IPR011990">
    <property type="entry name" value="TPR-like_helical_dom_sf"/>
</dbReference>
<comment type="caution">
    <text evidence="1">The sequence shown here is derived from an EMBL/GenBank/DDBJ whole genome shotgun (WGS) entry which is preliminary data.</text>
</comment>
<evidence type="ECO:0000313" key="2">
    <source>
        <dbReference type="Proteomes" id="UP000620124"/>
    </source>
</evidence>
<dbReference type="Proteomes" id="UP000620124">
    <property type="component" value="Unassembled WGS sequence"/>
</dbReference>
<dbReference type="EMBL" id="JACAZI010000058">
    <property type="protein sequence ID" value="KAF7324427.1"/>
    <property type="molecule type" value="Genomic_DNA"/>
</dbReference>
<keyword evidence="2" id="KW-1185">Reference proteome</keyword>
<dbReference type="Gene3D" id="1.25.40.10">
    <property type="entry name" value="Tetratricopeptide repeat domain"/>
    <property type="match status" value="1"/>
</dbReference>
<accession>A0A8H6TX61</accession>
<gene>
    <name evidence="1" type="ORF">MVEN_02643300</name>
</gene>
<dbReference type="AlphaFoldDB" id="A0A8H6TX61"/>
<organism evidence="1 2">
    <name type="scientific">Mycena venus</name>
    <dbReference type="NCBI Taxonomy" id="2733690"/>
    <lineage>
        <taxon>Eukaryota</taxon>
        <taxon>Fungi</taxon>
        <taxon>Dikarya</taxon>
        <taxon>Basidiomycota</taxon>
        <taxon>Agaricomycotina</taxon>
        <taxon>Agaricomycetes</taxon>
        <taxon>Agaricomycetidae</taxon>
        <taxon>Agaricales</taxon>
        <taxon>Marasmiineae</taxon>
        <taxon>Mycenaceae</taxon>
        <taxon>Mycena</taxon>
    </lineage>
</organism>